<sequence length="23" mass="2602">MSSSADKEEILRLQSIAKFLDGY</sequence>
<keyword evidence="2" id="KW-1185">Reference proteome</keyword>
<proteinExistence type="predicted"/>
<evidence type="ECO:0000313" key="1">
    <source>
        <dbReference type="EMBL" id="CAF1660191.1"/>
    </source>
</evidence>
<reference evidence="1" key="1">
    <citation type="submission" date="2021-02" db="EMBL/GenBank/DDBJ databases">
        <authorList>
            <person name="Nowell W R."/>
        </authorList>
    </citation>
    <scope>NUCLEOTIDE SEQUENCE</scope>
</reference>
<protein>
    <submittedName>
        <fullName evidence="1">Uncharacterized protein</fullName>
    </submittedName>
</protein>
<dbReference type="AlphaFoldDB" id="A0A816FDN7"/>
<comment type="caution">
    <text evidence="1">The sequence shown here is derived from an EMBL/GenBank/DDBJ whole genome shotgun (WGS) entry which is preliminary data.</text>
</comment>
<evidence type="ECO:0000313" key="2">
    <source>
        <dbReference type="Proteomes" id="UP000663828"/>
    </source>
</evidence>
<organism evidence="1 2">
    <name type="scientific">Adineta ricciae</name>
    <name type="common">Rotifer</name>
    <dbReference type="NCBI Taxonomy" id="249248"/>
    <lineage>
        <taxon>Eukaryota</taxon>
        <taxon>Metazoa</taxon>
        <taxon>Spiralia</taxon>
        <taxon>Gnathifera</taxon>
        <taxon>Rotifera</taxon>
        <taxon>Eurotatoria</taxon>
        <taxon>Bdelloidea</taxon>
        <taxon>Adinetida</taxon>
        <taxon>Adinetidae</taxon>
        <taxon>Adineta</taxon>
    </lineage>
</organism>
<gene>
    <name evidence="1" type="ORF">XAT740_LOCUS56701</name>
</gene>
<feature type="non-terminal residue" evidence="1">
    <location>
        <position position="23"/>
    </location>
</feature>
<accession>A0A816FDN7</accession>
<name>A0A816FDN7_ADIRI</name>
<dbReference type="EMBL" id="CAJNOR010011283">
    <property type="protein sequence ID" value="CAF1660191.1"/>
    <property type="molecule type" value="Genomic_DNA"/>
</dbReference>
<dbReference type="Proteomes" id="UP000663828">
    <property type="component" value="Unassembled WGS sequence"/>
</dbReference>